<dbReference type="InterPro" id="IPR019600">
    <property type="entry name" value="Hemin_uptake_protein_HemP"/>
</dbReference>
<organism evidence="1 2">
    <name type="scientific">Roseateles chitinivorans</name>
    <dbReference type="NCBI Taxonomy" id="2917965"/>
    <lineage>
        <taxon>Bacteria</taxon>
        <taxon>Pseudomonadati</taxon>
        <taxon>Pseudomonadota</taxon>
        <taxon>Betaproteobacteria</taxon>
        <taxon>Burkholderiales</taxon>
        <taxon>Sphaerotilaceae</taxon>
        <taxon>Roseateles</taxon>
    </lineage>
</organism>
<keyword evidence="2" id="KW-1185">Reference proteome</keyword>
<dbReference type="Gene3D" id="2.10.70.10">
    <property type="entry name" value="Complement Module, domain 1"/>
    <property type="match status" value="1"/>
</dbReference>
<dbReference type="Proteomes" id="UP000231501">
    <property type="component" value="Unassembled WGS sequence"/>
</dbReference>
<sequence>MNAHHHSHIEALQAVALDGARVAAGSPREAAPLVQRRRISSQALMGNDREVEIEHAGQLYRLRVTSLGKLILTK</sequence>
<dbReference type="Pfam" id="PF10636">
    <property type="entry name" value="hemP"/>
    <property type="match status" value="1"/>
</dbReference>
<dbReference type="RefSeq" id="WP_091726334.1">
    <property type="nucleotide sequence ID" value="NZ_PEOG01000034.1"/>
</dbReference>
<dbReference type="AlphaFoldDB" id="A0A2G9C859"/>
<reference evidence="1 2" key="1">
    <citation type="submission" date="2017-11" db="EMBL/GenBank/DDBJ databases">
        <title>Draft genome sequence of Mitsuaria sp. HWN-4.</title>
        <authorList>
            <person name="Gundlapally S.R."/>
        </authorList>
    </citation>
    <scope>NUCLEOTIDE SEQUENCE [LARGE SCALE GENOMIC DNA]</scope>
    <source>
        <strain evidence="1 2">HWN-4</strain>
    </source>
</reference>
<dbReference type="EMBL" id="PEOG01000034">
    <property type="protein sequence ID" value="PIM52630.1"/>
    <property type="molecule type" value="Genomic_DNA"/>
</dbReference>
<evidence type="ECO:0000313" key="2">
    <source>
        <dbReference type="Proteomes" id="UP000231501"/>
    </source>
</evidence>
<gene>
    <name evidence="1" type="ORF">CS062_13850</name>
</gene>
<evidence type="ECO:0000313" key="1">
    <source>
        <dbReference type="EMBL" id="PIM52630.1"/>
    </source>
</evidence>
<dbReference type="OrthoDB" id="5348353at2"/>
<accession>A0A2G9C859</accession>
<protein>
    <submittedName>
        <fullName evidence="1">Hemin uptake protein HemP</fullName>
    </submittedName>
</protein>
<name>A0A2G9C859_9BURK</name>
<comment type="caution">
    <text evidence="1">The sequence shown here is derived from an EMBL/GenBank/DDBJ whole genome shotgun (WGS) entry which is preliminary data.</text>
</comment>
<proteinExistence type="predicted"/>